<dbReference type="Pfam" id="PF03372">
    <property type="entry name" value="Exo_endo_phos"/>
    <property type="match status" value="1"/>
</dbReference>
<accession>A0ABV6R4G2</accession>
<dbReference type="PANTHER" id="PTHR14859">
    <property type="entry name" value="CALCOFLUOR WHITE HYPERSENSITIVE PROTEIN PRECURSOR"/>
    <property type="match status" value="1"/>
</dbReference>
<dbReference type="RefSeq" id="WP_376836559.1">
    <property type="nucleotide sequence ID" value="NZ_JBHLSW010000007.1"/>
</dbReference>
<keyword evidence="2" id="KW-0378">Hydrolase</keyword>
<organism evidence="2 3">
    <name type="scientific">Brevundimonas balnearis</name>
    <dbReference type="NCBI Taxonomy" id="1572858"/>
    <lineage>
        <taxon>Bacteria</taxon>
        <taxon>Pseudomonadati</taxon>
        <taxon>Pseudomonadota</taxon>
        <taxon>Alphaproteobacteria</taxon>
        <taxon>Caulobacterales</taxon>
        <taxon>Caulobacteraceae</taxon>
        <taxon>Brevundimonas</taxon>
    </lineage>
</organism>
<dbReference type="GO" id="GO:0004519">
    <property type="term" value="F:endonuclease activity"/>
    <property type="evidence" value="ECO:0007669"/>
    <property type="project" value="UniProtKB-KW"/>
</dbReference>
<proteinExistence type="predicted"/>
<dbReference type="InterPro" id="IPR005135">
    <property type="entry name" value="Endo/exonuclease/phosphatase"/>
</dbReference>
<evidence type="ECO:0000313" key="3">
    <source>
        <dbReference type="Proteomes" id="UP001589906"/>
    </source>
</evidence>
<dbReference type="SUPFAM" id="SSF56219">
    <property type="entry name" value="DNase I-like"/>
    <property type="match status" value="1"/>
</dbReference>
<name>A0ABV6R4G2_9CAUL</name>
<sequence length="265" mass="28243">MLNRRSILSAAGALAFASPTRARSGATLKVATFNIWHDRGDWSLRGPMVAETLRRIDADVIGLQEVLEDAATGLPNQARTLAQALGGYDVRFSSTDAADAPRRYGNAILSRRPVLASDTVALEPLDDFRTAVRTMIDVDGRPVEVVNTHLHHTGEGAAIRARQTRHLLEWLGEPTGPRVIMGDFNATLDDAGLEPLTSRLVSALPAGAAPTTLNPADGHAPRVIDHIFVGPGARVLSAAVSGDAGFSPRLPSDHFAVFAEIQLQV</sequence>
<dbReference type="PANTHER" id="PTHR14859:SF15">
    <property type="entry name" value="ENDONUCLEASE_EXONUCLEASE_PHOSPHATASE DOMAIN-CONTAINING PROTEIN"/>
    <property type="match status" value="1"/>
</dbReference>
<feature type="domain" description="Endonuclease/exonuclease/phosphatase" evidence="1">
    <location>
        <begin position="31"/>
        <end position="254"/>
    </location>
</feature>
<dbReference type="InterPro" id="IPR051916">
    <property type="entry name" value="GPI-anchor_lipid_remodeler"/>
</dbReference>
<evidence type="ECO:0000313" key="2">
    <source>
        <dbReference type="EMBL" id="MFC0634514.1"/>
    </source>
</evidence>
<reference evidence="2 3" key="1">
    <citation type="submission" date="2024-09" db="EMBL/GenBank/DDBJ databases">
        <authorList>
            <person name="Sun Q."/>
            <person name="Mori K."/>
        </authorList>
    </citation>
    <scope>NUCLEOTIDE SEQUENCE [LARGE SCALE GENOMIC DNA]</scope>
    <source>
        <strain evidence="2 3">NCAIM B.02621</strain>
    </source>
</reference>
<dbReference type="Proteomes" id="UP001589906">
    <property type="component" value="Unassembled WGS sequence"/>
</dbReference>
<keyword evidence="3" id="KW-1185">Reference proteome</keyword>
<comment type="caution">
    <text evidence="2">The sequence shown here is derived from an EMBL/GenBank/DDBJ whole genome shotgun (WGS) entry which is preliminary data.</text>
</comment>
<dbReference type="Gene3D" id="3.60.10.10">
    <property type="entry name" value="Endonuclease/exonuclease/phosphatase"/>
    <property type="match status" value="1"/>
</dbReference>
<dbReference type="InterPro" id="IPR036691">
    <property type="entry name" value="Endo/exonu/phosph_ase_sf"/>
</dbReference>
<keyword evidence="2" id="KW-0540">Nuclease</keyword>
<evidence type="ECO:0000259" key="1">
    <source>
        <dbReference type="Pfam" id="PF03372"/>
    </source>
</evidence>
<keyword evidence="2" id="KW-0255">Endonuclease</keyword>
<gene>
    <name evidence="2" type="ORF">ACFFGE_11600</name>
</gene>
<protein>
    <submittedName>
        <fullName evidence="2">Endonuclease/exonuclease/phosphatase family protein</fullName>
    </submittedName>
</protein>
<dbReference type="EMBL" id="JBHLSW010000007">
    <property type="protein sequence ID" value="MFC0634514.1"/>
    <property type="molecule type" value="Genomic_DNA"/>
</dbReference>